<comment type="caution">
    <text evidence="1">The sequence shown here is derived from an EMBL/GenBank/DDBJ whole genome shotgun (WGS) entry which is preliminary data.</text>
</comment>
<dbReference type="AlphaFoldDB" id="A0A9D1T5W6"/>
<dbReference type="Proteomes" id="UP000886723">
    <property type="component" value="Unassembled WGS sequence"/>
</dbReference>
<gene>
    <name evidence="1" type="ORF">IAA63_07820</name>
</gene>
<evidence type="ECO:0000313" key="1">
    <source>
        <dbReference type="EMBL" id="HIV13030.1"/>
    </source>
</evidence>
<organism evidence="1 2">
    <name type="scientific">Candidatus Pullilachnospira stercoravium</name>
    <dbReference type="NCBI Taxonomy" id="2840913"/>
    <lineage>
        <taxon>Bacteria</taxon>
        <taxon>Bacillati</taxon>
        <taxon>Bacillota</taxon>
        <taxon>Clostridia</taxon>
        <taxon>Lachnospirales</taxon>
        <taxon>Lachnospiraceae</taxon>
        <taxon>Lachnospiraceae incertae sedis</taxon>
        <taxon>Candidatus Pullilachnospira</taxon>
    </lineage>
</organism>
<protein>
    <submittedName>
        <fullName evidence="1">Uncharacterized protein</fullName>
    </submittedName>
</protein>
<sequence>MLTISTSKRRFTVKTEQEEALFSEIVRNLLDKDGKLNIDVKNPEVSKNSKTEKKVITREEALDDRNSLVEHDYFSESVGGGKKYTGFLYIKCPECGAEKGFCSKKGTDGIHCDVCGCNKEFEEPLKPMYVNCECGGRFKYMTNKSEEMFDVTCINCGAPVPVQYNHKKEIYETIR</sequence>
<evidence type="ECO:0000313" key="2">
    <source>
        <dbReference type="Proteomes" id="UP000886723"/>
    </source>
</evidence>
<dbReference type="EMBL" id="DVON01000170">
    <property type="protein sequence ID" value="HIV13030.1"/>
    <property type="molecule type" value="Genomic_DNA"/>
</dbReference>
<proteinExistence type="predicted"/>
<reference evidence="1" key="2">
    <citation type="journal article" date="2021" name="PeerJ">
        <title>Extensive microbial diversity within the chicken gut microbiome revealed by metagenomics and culture.</title>
        <authorList>
            <person name="Gilroy R."/>
            <person name="Ravi A."/>
            <person name="Getino M."/>
            <person name="Pursley I."/>
            <person name="Horton D.L."/>
            <person name="Alikhan N.F."/>
            <person name="Baker D."/>
            <person name="Gharbi K."/>
            <person name="Hall N."/>
            <person name="Watson M."/>
            <person name="Adriaenssens E.M."/>
            <person name="Foster-Nyarko E."/>
            <person name="Jarju S."/>
            <person name="Secka A."/>
            <person name="Antonio M."/>
            <person name="Oren A."/>
            <person name="Chaudhuri R.R."/>
            <person name="La Ragione R."/>
            <person name="Hildebrand F."/>
            <person name="Pallen M.J."/>
        </authorList>
    </citation>
    <scope>NUCLEOTIDE SEQUENCE</scope>
    <source>
        <strain evidence="1">ChiBcec2-4451</strain>
    </source>
</reference>
<name>A0A9D1T5W6_9FIRM</name>
<reference evidence="1" key="1">
    <citation type="submission" date="2020-10" db="EMBL/GenBank/DDBJ databases">
        <authorList>
            <person name="Gilroy R."/>
        </authorList>
    </citation>
    <scope>NUCLEOTIDE SEQUENCE</scope>
    <source>
        <strain evidence="1">ChiBcec2-4451</strain>
    </source>
</reference>
<accession>A0A9D1T5W6</accession>